<comment type="caution">
    <text evidence="1">The sequence shown here is derived from an EMBL/GenBank/DDBJ whole genome shotgun (WGS) entry which is preliminary data.</text>
</comment>
<evidence type="ECO:0000313" key="1">
    <source>
        <dbReference type="EMBL" id="TNN84302.1"/>
    </source>
</evidence>
<dbReference type="Proteomes" id="UP000314294">
    <property type="component" value="Unassembled WGS sequence"/>
</dbReference>
<sequence length="121" mass="13885">MWFEHGLKVLPAQLLICCPSDSTFMSGGEMFVEWQVLVSETAILQRQPSICRFSSRHFDPPPPQAPPIGVAATLLQHHHQCLDSMGGFCMRRYQHRYPWFTLLQGKEFRANEIIINMAAVR</sequence>
<proteinExistence type="predicted"/>
<dbReference type="EMBL" id="SRLO01000028">
    <property type="protein sequence ID" value="TNN84302.1"/>
    <property type="molecule type" value="Genomic_DNA"/>
</dbReference>
<dbReference type="AlphaFoldDB" id="A0A4Z2J4B1"/>
<keyword evidence="2" id="KW-1185">Reference proteome</keyword>
<gene>
    <name evidence="1" type="ORF">EYF80_005629</name>
</gene>
<name>A0A4Z2J4B1_9TELE</name>
<organism evidence="1 2">
    <name type="scientific">Liparis tanakae</name>
    <name type="common">Tanaka's snailfish</name>
    <dbReference type="NCBI Taxonomy" id="230148"/>
    <lineage>
        <taxon>Eukaryota</taxon>
        <taxon>Metazoa</taxon>
        <taxon>Chordata</taxon>
        <taxon>Craniata</taxon>
        <taxon>Vertebrata</taxon>
        <taxon>Euteleostomi</taxon>
        <taxon>Actinopterygii</taxon>
        <taxon>Neopterygii</taxon>
        <taxon>Teleostei</taxon>
        <taxon>Neoteleostei</taxon>
        <taxon>Acanthomorphata</taxon>
        <taxon>Eupercaria</taxon>
        <taxon>Perciformes</taxon>
        <taxon>Cottioidei</taxon>
        <taxon>Cottales</taxon>
        <taxon>Liparidae</taxon>
        <taxon>Liparis</taxon>
    </lineage>
</organism>
<reference evidence="1 2" key="1">
    <citation type="submission" date="2019-03" db="EMBL/GenBank/DDBJ databases">
        <title>First draft genome of Liparis tanakae, snailfish: a comprehensive survey of snailfish specific genes.</title>
        <authorList>
            <person name="Kim W."/>
            <person name="Song I."/>
            <person name="Jeong J.-H."/>
            <person name="Kim D."/>
            <person name="Kim S."/>
            <person name="Ryu S."/>
            <person name="Song J.Y."/>
            <person name="Lee S.K."/>
        </authorList>
    </citation>
    <scope>NUCLEOTIDE SEQUENCE [LARGE SCALE GENOMIC DNA]</scope>
    <source>
        <tissue evidence="1">Muscle</tissue>
    </source>
</reference>
<evidence type="ECO:0000313" key="2">
    <source>
        <dbReference type="Proteomes" id="UP000314294"/>
    </source>
</evidence>
<accession>A0A4Z2J4B1</accession>
<protein>
    <submittedName>
        <fullName evidence="1">Uncharacterized protein</fullName>
    </submittedName>
</protein>